<dbReference type="InterPro" id="IPR036390">
    <property type="entry name" value="WH_DNA-bd_sf"/>
</dbReference>
<name>A0A191WIH5_9MICO</name>
<feature type="region of interest" description="Disordered" evidence="1">
    <location>
        <begin position="137"/>
        <end position="175"/>
    </location>
</feature>
<evidence type="ECO:0000259" key="2">
    <source>
        <dbReference type="SMART" id="SM00347"/>
    </source>
</evidence>
<dbReference type="Proteomes" id="UP000078437">
    <property type="component" value="Chromosome"/>
</dbReference>
<feature type="compositionally biased region" description="Basic and acidic residues" evidence="1">
    <location>
        <begin position="145"/>
        <end position="160"/>
    </location>
</feature>
<evidence type="ECO:0000313" key="4">
    <source>
        <dbReference type="Proteomes" id="UP000078437"/>
    </source>
</evidence>
<accession>A0A191WIH5</accession>
<organism evidence="3 4">
    <name type="scientific">Agromyces aureus</name>
    <dbReference type="NCBI Taxonomy" id="453304"/>
    <lineage>
        <taxon>Bacteria</taxon>
        <taxon>Bacillati</taxon>
        <taxon>Actinomycetota</taxon>
        <taxon>Actinomycetes</taxon>
        <taxon>Micrococcales</taxon>
        <taxon>Microbacteriaceae</taxon>
        <taxon>Agromyces</taxon>
    </lineage>
</organism>
<evidence type="ECO:0000313" key="3">
    <source>
        <dbReference type="EMBL" id="ANJ28061.1"/>
    </source>
</evidence>
<dbReference type="RefSeq" id="WP_067879447.1">
    <property type="nucleotide sequence ID" value="NZ_CP013979.1"/>
</dbReference>
<sequence length="175" mass="18684">MTGTTTSRETATSDILGALIVVSRRGVADARTANLSLSMTDQSILGFIVDHPGCRSVDIAQAYRLNRSTVSRQLAGLVALGVVREVADAAGRGTPLELTASGRAAYDEAIAILHGIVAGQLDGWSDDEVARFARDLQRFNVGRPGETRPRHPLETPDGPHENAPQGAEEEKKEQQ</sequence>
<dbReference type="AlphaFoldDB" id="A0A191WIH5"/>
<dbReference type="EMBL" id="CP013979">
    <property type="protein sequence ID" value="ANJ28061.1"/>
    <property type="molecule type" value="Genomic_DNA"/>
</dbReference>
<dbReference type="SUPFAM" id="SSF46785">
    <property type="entry name" value="Winged helix' DNA-binding domain"/>
    <property type="match status" value="1"/>
</dbReference>
<feature type="domain" description="HTH marR-type" evidence="2">
    <location>
        <begin position="30"/>
        <end position="129"/>
    </location>
</feature>
<dbReference type="InterPro" id="IPR036388">
    <property type="entry name" value="WH-like_DNA-bd_sf"/>
</dbReference>
<keyword evidence="4" id="KW-1185">Reference proteome</keyword>
<reference evidence="4" key="2">
    <citation type="submission" date="2016-01" db="EMBL/GenBank/DDBJ databases">
        <title>Complete genome sequence of Agromyces aureus AR33T and comparison with related organisms.</title>
        <authorList>
            <person name="Corretto E."/>
            <person name="Antonielli L."/>
            <person name="Sessitsch A."/>
            <person name="Brader G."/>
        </authorList>
    </citation>
    <scope>NUCLEOTIDE SEQUENCE [LARGE SCALE GENOMIC DNA]</scope>
    <source>
        <strain evidence="4">AR33</strain>
    </source>
</reference>
<dbReference type="Pfam" id="PF12802">
    <property type="entry name" value="MarR_2"/>
    <property type="match status" value="1"/>
</dbReference>
<dbReference type="GO" id="GO:0003700">
    <property type="term" value="F:DNA-binding transcription factor activity"/>
    <property type="evidence" value="ECO:0007669"/>
    <property type="project" value="InterPro"/>
</dbReference>
<protein>
    <recommendedName>
        <fullName evidence="2">HTH marR-type domain-containing protein</fullName>
    </recommendedName>
</protein>
<dbReference type="SMART" id="SM00347">
    <property type="entry name" value="HTH_MARR"/>
    <property type="match status" value="1"/>
</dbReference>
<dbReference type="STRING" id="453304.ATC03_16445"/>
<dbReference type="KEGG" id="agy:ATC03_16445"/>
<proteinExistence type="predicted"/>
<dbReference type="Gene3D" id="1.10.10.10">
    <property type="entry name" value="Winged helix-like DNA-binding domain superfamily/Winged helix DNA-binding domain"/>
    <property type="match status" value="1"/>
</dbReference>
<dbReference type="InterPro" id="IPR000835">
    <property type="entry name" value="HTH_MarR-typ"/>
</dbReference>
<reference evidence="3 4" key="1">
    <citation type="journal article" date="2016" name="Int. J. Syst. Evol. Microbiol.">
        <title>Agromyces aureus sp. nov., isolated from the rhizosphere of Salix caprea L. grown in a heavy-metal-contaminated soil.</title>
        <authorList>
            <person name="Corretto E."/>
            <person name="Antonielli L."/>
            <person name="Sessitsch A."/>
            <person name="Compant S."/>
            <person name="Gorfer M."/>
            <person name="Kuffner M."/>
            <person name="Brader G."/>
        </authorList>
    </citation>
    <scope>NUCLEOTIDE SEQUENCE [LARGE SCALE GENOMIC DNA]</scope>
    <source>
        <strain evidence="3 4">AR33</strain>
    </source>
</reference>
<evidence type="ECO:0000256" key="1">
    <source>
        <dbReference type="SAM" id="MobiDB-lite"/>
    </source>
</evidence>
<gene>
    <name evidence="3" type="ORF">ATC03_16445</name>
</gene>